<name>A0AAD8YHA4_9STRA</name>
<organism evidence="4 5">
    <name type="scientific">Skeletonema marinoi</name>
    <dbReference type="NCBI Taxonomy" id="267567"/>
    <lineage>
        <taxon>Eukaryota</taxon>
        <taxon>Sar</taxon>
        <taxon>Stramenopiles</taxon>
        <taxon>Ochrophyta</taxon>
        <taxon>Bacillariophyta</taxon>
        <taxon>Coscinodiscophyceae</taxon>
        <taxon>Thalassiosirophycidae</taxon>
        <taxon>Thalassiosirales</taxon>
        <taxon>Skeletonemataceae</taxon>
        <taxon>Skeletonema</taxon>
        <taxon>Skeletonema marinoi-dohrnii complex</taxon>
    </lineage>
</organism>
<dbReference type="Proteomes" id="UP001224775">
    <property type="component" value="Unassembled WGS sequence"/>
</dbReference>
<feature type="compositionally biased region" description="Basic and acidic residues" evidence="2">
    <location>
        <begin position="849"/>
        <end position="860"/>
    </location>
</feature>
<feature type="coiled-coil region" evidence="1">
    <location>
        <begin position="628"/>
        <end position="666"/>
    </location>
</feature>
<dbReference type="PANTHER" id="PTHR22674:SF6">
    <property type="entry name" value="NTPASE KAP FAMILY P-LOOP DOMAIN-CONTAINING PROTEIN 1"/>
    <property type="match status" value="1"/>
</dbReference>
<evidence type="ECO:0000256" key="1">
    <source>
        <dbReference type="SAM" id="Coils"/>
    </source>
</evidence>
<keyword evidence="1" id="KW-0175">Coiled coil</keyword>
<reference evidence="4" key="1">
    <citation type="submission" date="2023-06" db="EMBL/GenBank/DDBJ databases">
        <title>Survivors Of The Sea: Transcriptome response of Skeletonema marinoi to long-term dormancy.</title>
        <authorList>
            <person name="Pinder M.I.M."/>
            <person name="Kourtchenko O."/>
            <person name="Robertson E.K."/>
            <person name="Larsson T."/>
            <person name="Maumus F."/>
            <person name="Osuna-Cruz C.M."/>
            <person name="Vancaester E."/>
            <person name="Stenow R."/>
            <person name="Vandepoele K."/>
            <person name="Ploug H."/>
            <person name="Bruchert V."/>
            <person name="Godhe A."/>
            <person name="Topel M."/>
        </authorList>
    </citation>
    <scope>NUCLEOTIDE SEQUENCE</scope>
    <source>
        <strain evidence="4">R05AC</strain>
    </source>
</reference>
<dbReference type="PANTHER" id="PTHR22674">
    <property type="entry name" value="NTPASE, KAP FAMILY P-LOOP DOMAIN-CONTAINING 1"/>
    <property type="match status" value="1"/>
</dbReference>
<feature type="region of interest" description="Disordered" evidence="2">
    <location>
        <begin position="849"/>
        <end position="891"/>
    </location>
</feature>
<feature type="compositionally biased region" description="Basic and acidic residues" evidence="2">
    <location>
        <begin position="868"/>
        <end position="877"/>
    </location>
</feature>
<accession>A0AAD8YHA4</accession>
<proteinExistence type="predicted"/>
<dbReference type="AlphaFoldDB" id="A0AAD8YHA4"/>
<evidence type="ECO:0000259" key="3">
    <source>
        <dbReference type="Pfam" id="PF07693"/>
    </source>
</evidence>
<evidence type="ECO:0000313" key="5">
    <source>
        <dbReference type="Proteomes" id="UP001224775"/>
    </source>
</evidence>
<feature type="coiled-coil region" evidence="1">
    <location>
        <begin position="477"/>
        <end position="515"/>
    </location>
</feature>
<keyword evidence="5" id="KW-1185">Reference proteome</keyword>
<comment type="caution">
    <text evidence="4">The sequence shown here is derived from an EMBL/GenBank/DDBJ whole genome shotgun (WGS) entry which is preliminary data.</text>
</comment>
<sequence>MDANIDRTRFPKGIFEATKVNTPTTFIILNNKLSPAADPSDEEAKNKILKIVAVEDGSASVTFSAERVDIDLEGDLKEYRDQVEAGIKWAKAMKNISTNFAAGNIDEAFDNIKDGIKDLIVGNEMYLYLIDELTGEPVRAEGWPIVITTPSEILPRLIPLMQVGMRAESINNGIVGLVRMFGYPAPKVPKAWSKGAQESVELLKQESSVEEFGVVHEEVEGGTEEKKSVRGASLRYFVDFLKKYDPGLKQGEKGHFAGLLRIGDPVDGTALWTALTDKAAIEITLTERGENALKELQKQREEEQLKQNEHFKKIENRDSRRSKSLRGDHATGKDLLGVLDEANAIADIISFKDLKLPFVVGIKEIQKYDLTDENFKKKFPYVGHIFLVKFDQWTYAKGNLWSSLMYRILTKLNDQLDLEETITPEFIERGVSVLEVMEKFTTSGERKHLAEVVKDGRVLERIRKWNSSGGNITTALIKATNAEYDEDVKELAKKRQKLEKFAKELEIEKDKKKQQLAWEDVTAGKITKILPEIQKLLKDAYEQAKEHPDDPVPQSVDAAMKGMMRWSGTLGWFKRYWDLFRVGRMTPVWFTVFLFSFILAAVLPLVLDKVGAALTALGPLLSSIFVKFKDAREKLQSAQDVITKVANEMNLDKEQLQEAMKKADKAHFGSNTNDEEKQQPNTIQKLNADINSLDARIWLKEGDSLNKVVKDRVGSSNYEEHLGVVHQAHVDLKRISDAMLSNKKNFPRGDPRIVLFFDDLDCCSPKKVVELLEAVQLLVSTKLFVVVLTIDTQYVTFCLEKHDEGHPKRHPSDLDNIEKLIQLPYRVPPVRTNEHMKSFLQDLMIAKKKETRGPSKKEEESPAEEVSNESKRARPNDDNQSPGQPNEKIPLLPGYINVDIDKETPMVAITTEELDFTWEELEMLQDACVLSGVGPRAGKRLVNVFKLMKIIWYRRDQTPDVDTPFELRMKEACVLILALYASSSKSLRLGMCKVLAKVEQTRSMPGCDNLKVFIEQTLKERVNDLTSDLWCVSADFLSSKTFRAFLQLRSGTFGVLEKERLEGPAKCSEQGYHFFYYKAGASLDVVWVNCVAPITSKEVLDMSNLPSCVQRQQKDAKYSS</sequence>
<dbReference type="Pfam" id="PF07693">
    <property type="entry name" value="KAP_NTPase"/>
    <property type="match status" value="1"/>
</dbReference>
<protein>
    <submittedName>
        <fullName evidence="4">KAP family P-loop domain-containing protein</fullName>
    </submittedName>
</protein>
<feature type="domain" description="KAP NTPase" evidence="3">
    <location>
        <begin position="686"/>
        <end position="910"/>
    </location>
</feature>
<dbReference type="EMBL" id="JATAAI010000005">
    <property type="protein sequence ID" value="KAK1745519.1"/>
    <property type="molecule type" value="Genomic_DNA"/>
</dbReference>
<feature type="coiled-coil region" evidence="1">
    <location>
        <begin position="286"/>
        <end position="313"/>
    </location>
</feature>
<dbReference type="InterPro" id="IPR052754">
    <property type="entry name" value="NTPase_KAP_P-loop"/>
</dbReference>
<evidence type="ECO:0000256" key="2">
    <source>
        <dbReference type="SAM" id="MobiDB-lite"/>
    </source>
</evidence>
<gene>
    <name evidence="4" type="ORF">QTG54_003443</name>
</gene>
<evidence type="ECO:0000313" key="4">
    <source>
        <dbReference type="EMBL" id="KAK1745519.1"/>
    </source>
</evidence>
<dbReference type="InterPro" id="IPR011646">
    <property type="entry name" value="KAP_P-loop"/>
</dbReference>